<sequence>MRYYIATAQHNFAAFMINKGSSGALFFKPFSAVIVDIFYYTQVDI</sequence>
<organism evidence="1 2">
    <name type="scientific">Vibrio antiquarius (strain Ex25)</name>
    <dbReference type="NCBI Taxonomy" id="150340"/>
    <lineage>
        <taxon>Bacteria</taxon>
        <taxon>Pseudomonadati</taxon>
        <taxon>Pseudomonadota</taxon>
        <taxon>Gammaproteobacteria</taxon>
        <taxon>Vibrionales</taxon>
        <taxon>Vibrionaceae</taxon>
        <taxon>Vibrio</taxon>
        <taxon>Vibrio diabolicus subgroup</taxon>
    </lineage>
</organism>
<evidence type="ECO:0000313" key="1">
    <source>
        <dbReference type="EMBL" id="EDN57076.1"/>
    </source>
</evidence>
<dbReference type="EMBL" id="DS267821">
    <property type="protein sequence ID" value="EDN57076.1"/>
    <property type="molecule type" value="Genomic_DNA"/>
</dbReference>
<keyword evidence="2" id="KW-1185">Reference proteome</keyword>
<evidence type="ECO:0000313" key="2">
    <source>
        <dbReference type="Proteomes" id="UP000242664"/>
    </source>
</evidence>
<proteinExistence type="predicted"/>
<accession>A0ABM9WV17</accession>
<reference evidence="2" key="1">
    <citation type="submission" date="2006-10" db="EMBL/GenBank/DDBJ databases">
        <authorList>
            <person name="Heidelberg J."/>
            <person name="Sebastian Y."/>
        </authorList>
    </citation>
    <scope>NUCLEOTIDE SEQUENCE [LARGE SCALE GENOMIC DNA]</scope>
    <source>
        <strain evidence="2">EX25</strain>
    </source>
</reference>
<dbReference type="Proteomes" id="UP000242664">
    <property type="component" value="Unassembled WGS sequence"/>
</dbReference>
<gene>
    <name evidence="1" type="ORF">VEx25_A0652</name>
</gene>
<name>A0ABM9WV17_VIBAE</name>
<protein>
    <submittedName>
        <fullName evidence="1">Uncharacterized protein</fullName>
    </submittedName>
</protein>